<evidence type="ECO:0000259" key="2">
    <source>
        <dbReference type="Pfam" id="PF13649"/>
    </source>
</evidence>
<name>A0A139X682_9CYAN</name>
<dbReference type="OrthoDB" id="9804312at2"/>
<dbReference type="STRING" id="128403.WA1_27105"/>
<dbReference type="Gene3D" id="2.20.25.110">
    <property type="entry name" value="S-adenosyl-L-methionine-dependent methyltransferases"/>
    <property type="match status" value="1"/>
</dbReference>
<feature type="domain" description="Methyltransferase" evidence="2">
    <location>
        <begin position="40"/>
        <end position="134"/>
    </location>
</feature>
<evidence type="ECO:0000313" key="4">
    <source>
        <dbReference type="Proteomes" id="UP000076925"/>
    </source>
</evidence>
<dbReference type="InterPro" id="IPR029063">
    <property type="entry name" value="SAM-dependent_MTases_sf"/>
</dbReference>
<dbReference type="EMBL" id="ANNX02000030">
    <property type="protein sequence ID" value="KYC40208.1"/>
    <property type="molecule type" value="Genomic_DNA"/>
</dbReference>
<reference evidence="3 4" key="1">
    <citation type="journal article" date="2013" name="Genome Biol. Evol.">
        <title>Genomes of Stigonematalean cyanobacteria (subsection V) and the evolution of oxygenic photosynthesis from prokaryotes to plastids.</title>
        <authorList>
            <person name="Dagan T."/>
            <person name="Roettger M."/>
            <person name="Stucken K."/>
            <person name="Landan G."/>
            <person name="Koch R."/>
            <person name="Major P."/>
            <person name="Gould S.B."/>
            <person name="Goremykin V.V."/>
            <person name="Rippka R."/>
            <person name="Tandeau de Marsac N."/>
            <person name="Gugger M."/>
            <person name="Lockhart P.J."/>
            <person name="Allen J.F."/>
            <person name="Brune I."/>
            <person name="Maus I."/>
            <person name="Puhler A."/>
            <person name="Martin W.F."/>
        </authorList>
    </citation>
    <scope>NUCLEOTIDE SEQUENCE [LARGE SCALE GENOMIC DNA]</scope>
    <source>
        <strain evidence="3 4">PCC 7110</strain>
    </source>
</reference>
<keyword evidence="1 3" id="KW-0808">Transferase</keyword>
<dbReference type="CDD" id="cd02440">
    <property type="entry name" value="AdoMet_MTases"/>
    <property type="match status" value="1"/>
</dbReference>
<keyword evidence="4" id="KW-1185">Reference proteome</keyword>
<keyword evidence="3" id="KW-0489">Methyltransferase</keyword>
<dbReference type="GO" id="GO:0032259">
    <property type="term" value="P:methylation"/>
    <property type="evidence" value="ECO:0007669"/>
    <property type="project" value="UniProtKB-KW"/>
</dbReference>
<evidence type="ECO:0000313" key="3">
    <source>
        <dbReference type="EMBL" id="KYC40208.1"/>
    </source>
</evidence>
<protein>
    <submittedName>
        <fullName evidence="3">Methyltransferase type 11</fullName>
    </submittedName>
</protein>
<dbReference type="PANTHER" id="PTHR43861">
    <property type="entry name" value="TRANS-ACONITATE 2-METHYLTRANSFERASE-RELATED"/>
    <property type="match status" value="1"/>
</dbReference>
<organism evidence="3 4">
    <name type="scientific">Scytonema hofmannii PCC 7110</name>
    <dbReference type="NCBI Taxonomy" id="128403"/>
    <lineage>
        <taxon>Bacteria</taxon>
        <taxon>Bacillati</taxon>
        <taxon>Cyanobacteriota</taxon>
        <taxon>Cyanophyceae</taxon>
        <taxon>Nostocales</taxon>
        <taxon>Scytonemataceae</taxon>
        <taxon>Scytonema</taxon>
    </lineage>
</organism>
<dbReference type="Pfam" id="PF13649">
    <property type="entry name" value="Methyltransf_25"/>
    <property type="match status" value="1"/>
</dbReference>
<gene>
    <name evidence="3" type="ORF">WA1_27105</name>
</gene>
<dbReference type="Proteomes" id="UP000076925">
    <property type="component" value="Unassembled WGS sequence"/>
</dbReference>
<comment type="caution">
    <text evidence="3">The sequence shown here is derived from an EMBL/GenBank/DDBJ whole genome shotgun (WGS) entry which is preliminary data.</text>
</comment>
<dbReference type="InterPro" id="IPR041698">
    <property type="entry name" value="Methyltransf_25"/>
</dbReference>
<dbReference type="RefSeq" id="WP_017749942.1">
    <property type="nucleotide sequence ID" value="NZ_KQ976354.1"/>
</dbReference>
<evidence type="ECO:0000256" key="1">
    <source>
        <dbReference type="ARBA" id="ARBA00022679"/>
    </source>
</evidence>
<dbReference type="Gene3D" id="3.40.50.150">
    <property type="entry name" value="Vaccinia Virus protein VP39"/>
    <property type="match status" value="1"/>
</dbReference>
<accession>A0A139X682</accession>
<dbReference type="AlphaFoldDB" id="A0A139X682"/>
<dbReference type="SUPFAM" id="SSF53335">
    <property type="entry name" value="S-adenosyl-L-methionine-dependent methyltransferases"/>
    <property type="match status" value="1"/>
</dbReference>
<sequence>MWYKEDLAFIHDVGFSDYALKSAPGILKILKENNIQEGLIVDLGCGSGLSAQEFVRANYQVFGVDISESMIDIARRRVPEAKFQVGSLFQTEIPPCHAVTSISECLNYLFDPNSDRKRLPYLFSRIYNALIPGGVFIFDIAEPGQVTQETTTKNFIEGKDWIVLVEKEEDREQKILTRRIITFRQVGEHYRRDDEVHRQQLYETEYVTRKLSQVGFEVQTMPNYGEYNLPSNHTAFIAKKLI</sequence>
<dbReference type="GO" id="GO:0008168">
    <property type="term" value="F:methyltransferase activity"/>
    <property type="evidence" value="ECO:0007669"/>
    <property type="project" value="UniProtKB-KW"/>
</dbReference>
<proteinExistence type="predicted"/>